<protein>
    <submittedName>
        <fullName evidence="2">Uncharacterized protein</fullName>
    </submittedName>
</protein>
<gene>
    <name evidence="2" type="ORF">IFM89_029035</name>
</gene>
<reference evidence="2 3" key="1">
    <citation type="submission" date="2020-10" db="EMBL/GenBank/DDBJ databases">
        <title>The Coptis chinensis genome and diversification of protoberbering-type alkaloids.</title>
        <authorList>
            <person name="Wang B."/>
            <person name="Shu S."/>
            <person name="Song C."/>
            <person name="Liu Y."/>
        </authorList>
    </citation>
    <scope>NUCLEOTIDE SEQUENCE [LARGE SCALE GENOMIC DNA]</scope>
    <source>
        <strain evidence="2">HL-2020</strain>
        <tissue evidence="2">Leaf</tissue>
    </source>
</reference>
<dbReference type="OrthoDB" id="1751583at2759"/>
<evidence type="ECO:0000313" key="2">
    <source>
        <dbReference type="EMBL" id="KAF9616259.1"/>
    </source>
</evidence>
<evidence type="ECO:0000313" key="3">
    <source>
        <dbReference type="Proteomes" id="UP000631114"/>
    </source>
</evidence>
<comment type="caution">
    <text evidence="2">The sequence shown here is derived from an EMBL/GenBank/DDBJ whole genome shotgun (WGS) entry which is preliminary data.</text>
</comment>
<organism evidence="2 3">
    <name type="scientific">Coptis chinensis</name>
    <dbReference type="NCBI Taxonomy" id="261450"/>
    <lineage>
        <taxon>Eukaryota</taxon>
        <taxon>Viridiplantae</taxon>
        <taxon>Streptophyta</taxon>
        <taxon>Embryophyta</taxon>
        <taxon>Tracheophyta</taxon>
        <taxon>Spermatophyta</taxon>
        <taxon>Magnoliopsida</taxon>
        <taxon>Ranunculales</taxon>
        <taxon>Ranunculaceae</taxon>
        <taxon>Coptidoideae</taxon>
        <taxon>Coptis</taxon>
    </lineage>
</organism>
<name>A0A835IFM2_9MAGN</name>
<accession>A0A835IFM2</accession>
<proteinExistence type="predicted"/>
<feature type="region of interest" description="Disordered" evidence="1">
    <location>
        <begin position="15"/>
        <end position="34"/>
    </location>
</feature>
<dbReference type="Proteomes" id="UP000631114">
    <property type="component" value="Unassembled WGS sequence"/>
</dbReference>
<dbReference type="AlphaFoldDB" id="A0A835IFM2"/>
<evidence type="ECO:0000256" key="1">
    <source>
        <dbReference type="SAM" id="MobiDB-lite"/>
    </source>
</evidence>
<keyword evidence="3" id="KW-1185">Reference proteome</keyword>
<sequence length="136" mass="15682">MLNLKSIGNDNYIDDESDDDYLSQMSGSDSNIEVDNETEVSISRGIDEVVLSLWILDVQPPYVFTMELLSGTKKGMAHGLLEDDSEWDDAMEEVSHWQVPKSLRQLFVTLILFCGVTYPEKLWEKHQKHLREDILF</sequence>
<dbReference type="EMBL" id="JADFTS010000003">
    <property type="protein sequence ID" value="KAF9616259.1"/>
    <property type="molecule type" value="Genomic_DNA"/>
</dbReference>